<keyword evidence="4" id="KW-0804">Transcription</keyword>
<dbReference type="PANTHER" id="PTHR30346">
    <property type="entry name" value="TRANSCRIPTIONAL DUAL REGULATOR HCAR-RELATED"/>
    <property type="match status" value="1"/>
</dbReference>
<dbReference type="STRING" id="907348.TresaDRAFT_0635"/>
<dbReference type="InterPro" id="IPR036388">
    <property type="entry name" value="WH-like_DNA-bd_sf"/>
</dbReference>
<dbReference type="OrthoDB" id="1652954at2"/>
<evidence type="ECO:0000256" key="1">
    <source>
        <dbReference type="ARBA" id="ARBA00009437"/>
    </source>
</evidence>
<dbReference type="SUPFAM" id="SSF46785">
    <property type="entry name" value="Winged helix' DNA-binding domain"/>
    <property type="match status" value="1"/>
</dbReference>
<reference evidence="6 7" key="1">
    <citation type="submission" date="2011-09" db="EMBL/GenBank/DDBJ databases">
        <title>The draft genome of Treponema saccharophilum DSM 2985.</title>
        <authorList>
            <consortium name="US DOE Joint Genome Institute (JGI-PGF)"/>
            <person name="Lucas S."/>
            <person name="Copeland A."/>
            <person name="Lapidus A."/>
            <person name="Glavina del Rio T."/>
            <person name="Dalin E."/>
            <person name="Tice H."/>
            <person name="Bruce D."/>
            <person name="Goodwin L."/>
            <person name="Pitluck S."/>
            <person name="Peters L."/>
            <person name="Kyrpides N."/>
            <person name="Mavromatis K."/>
            <person name="Ivanova N."/>
            <person name="Markowitz V."/>
            <person name="Cheng J.-F."/>
            <person name="Hugenholtz P."/>
            <person name="Woyke T."/>
            <person name="Wu D."/>
            <person name="Gronow S."/>
            <person name="Wellnitz S."/>
            <person name="Brambilla E."/>
            <person name="Klenk H.-P."/>
            <person name="Eisen J.A."/>
        </authorList>
    </citation>
    <scope>NUCLEOTIDE SEQUENCE [LARGE SCALE GENOMIC DNA]</scope>
    <source>
        <strain evidence="6 7">DSM 2985</strain>
    </source>
</reference>
<evidence type="ECO:0000313" key="7">
    <source>
        <dbReference type="Proteomes" id="UP000003571"/>
    </source>
</evidence>
<evidence type="ECO:0000256" key="4">
    <source>
        <dbReference type="ARBA" id="ARBA00023163"/>
    </source>
</evidence>
<organism evidence="6 7">
    <name type="scientific">Treponema saccharophilum DSM 2985</name>
    <dbReference type="NCBI Taxonomy" id="907348"/>
    <lineage>
        <taxon>Bacteria</taxon>
        <taxon>Pseudomonadati</taxon>
        <taxon>Spirochaetota</taxon>
        <taxon>Spirochaetia</taxon>
        <taxon>Spirochaetales</taxon>
        <taxon>Treponemataceae</taxon>
        <taxon>Treponema</taxon>
    </lineage>
</organism>
<sequence length="287" mass="32207">MNTRNLKCFQTVYEEKNLQTAAGKLFLSPQGLSKVIKSLEDECGAPLFVRTKEGFVPTACGKVFYEKSKIVTKDLNEMFSCIGAINAREKRFKIGFACGTIRALDVSIVRKFMEDNPQILASWREQENDSVFSRVLNNEIGFGLVVGSGSGANLKSVKLKSIGVVIYVYGGHRLWDKSEVSLLDIKDEPLVCMGEHFRIYHDVLNACMIKGFKPEIIARVSEGESIYQLVRNRIGIGVSPKFFGDTDEIKAVPIKDAYTWDVYGIYREDNPDIALVERLIRKLKGGM</sequence>
<dbReference type="CDD" id="cd05466">
    <property type="entry name" value="PBP2_LTTR_substrate"/>
    <property type="match status" value="1"/>
</dbReference>
<keyword evidence="3" id="KW-0238">DNA-binding</keyword>
<dbReference type="PATRIC" id="fig|907348.3.peg.2400"/>
<dbReference type="InterPro" id="IPR000847">
    <property type="entry name" value="LysR_HTH_N"/>
</dbReference>
<evidence type="ECO:0000259" key="5">
    <source>
        <dbReference type="PROSITE" id="PS50931"/>
    </source>
</evidence>
<dbReference type="GO" id="GO:0032993">
    <property type="term" value="C:protein-DNA complex"/>
    <property type="evidence" value="ECO:0007669"/>
    <property type="project" value="TreeGrafter"/>
</dbReference>
<dbReference type="InterPro" id="IPR036390">
    <property type="entry name" value="WH_DNA-bd_sf"/>
</dbReference>
<accession>H7EN82</accession>
<dbReference type="AlphaFoldDB" id="H7EN82"/>
<feature type="domain" description="HTH lysR-type" evidence="5">
    <location>
        <begin position="1"/>
        <end position="58"/>
    </location>
</feature>
<protein>
    <submittedName>
        <fullName evidence="6">Transcriptional regulator, LysR family</fullName>
    </submittedName>
</protein>
<dbReference type="Gene3D" id="1.10.10.10">
    <property type="entry name" value="Winged helix-like DNA-binding domain superfamily/Winged helix DNA-binding domain"/>
    <property type="match status" value="1"/>
</dbReference>
<dbReference type="GO" id="GO:0003700">
    <property type="term" value="F:DNA-binding transcription factor activity"/>
    <property type="evidence" value="ECO:0007669"/>
    <property type="project" value="InterPro"/>
</dbReference>
<comment type="caution">
    <text evidence="6">The sequence shown here is derived from an EMBL/GenBank/DDBJ whole genome shotgun (WGS) entry which is preliminary data.</text>
</comment>
<comment type="similarity">
    <text evidence="1">Belongs to the LysR transcriptional regulatory family.</text>
</comment>
<name>H7EN82_9SPIR</name>
<evidence type="ECO:0000313" key="6">
    <source>
        <dbReference type="EMBL" id="EIC00810.1"/>
    </source>
</evidence>
<proteinExistence type="inferred from homology"/>
<dbReference type="GO" id="GO:0003677">
    <property type="term" value="F:DNA binding"/>
    <property type="evidence" value="ECO:0007669"/>
    <property type="project" value="UniProtKB-KW"/>
</dbReference>
<dbReference type="EMBL" id="AGRW01000053">
    <property type="protein sequence ID" value="EIC00810.1"/>
    <property type="molecule type" value="Genomic_DNA"/>
</dbReference>
<keyword evidence="7" id="KW-1185">Reference proteome</keyword>
<dbReference type="Pfam" id="PF03466">
    <property type="entry name" value="LysR_substrate"/>
    <property type="match status" value="1"/>
</dbReference>
<dbReference type="PROSITE" id="PS50931">
    <property type="entry name" value="HTH_LYSR"/>
    <property type="match status" value="1"/>
</dbReference>
<evidence type="ECO:0000256" key="3">
    <source>
        <dbReference type="ARBA" id="ARBA00023125"/>
    </source>
</evidence>
<dbReference type="Proteomes" id="UP000003571">
    <property type="component" value="Unassembled WGS sequence"/>
</dbReference>
<dbReference type="RefSeq" id="WP_002705913.1">
    <property type="nucleotide sequence ID" value="NZ_AGRW01000053.1"/>
</dbReference>
<evidence type="ECO:0000256" key="2">
    <source>
        <dbReference type="ARBA" id="ARBA00023015"/>
    </source>
</evidence>
<dbReference type="Gene3D" id="3.40.190.290">
    <property type="match status" value="1"/>
</dbReference>
<gene>
    <name evidence="6" type="ORF">TresaDRAFT_0635</name>
</gene>
<dbReference type="Pfam" id="PF00126">
    <property type="entry name" value="HTH_1"/>
    <property type="match status" value="1"/>
</dbReference>
<dbReference type="InterPro" id="IPR005119">
    <property type="entry name" value="LysR_subst-bd"/>
</dbReference>
<dbReference type="SUPFAM" id="SSF53850">
    <property type="entry name" value="Periplasmic binding protein-like II"/>
    <property type="match status" value="1"/>
</dbReference>
<dbReference type="PANTHER" id="PTHR30346:SF28">
    <property type="entry name" value="HTH-TYPE TRANSCRIPTIONAL REGULATOR CYNR"/>
    <property type="match status" value="1"/>
</dbReference>
<keyword evidence="2" id="KW-0805">Transcription regulation</keyword>
<dbReference type="eggNOG" id="COG0583">
    <property type="taxonomic scope" value="Bacteria"/>
</dbReference>